<keyword evidence="3" id="KW-1185">Reference proteome</keyword>
<organism evidence="2 3">
    <name type="scientific">Paraburkholderia unamae</name>
    <dbReference type="NCBI Taxonomy" id="219649"/>
    <lineage>
        <taxon>Bacteria</taxon>
        <taxon>Pseudomonadati</taxon>
        <taxon>Pseudomonadota</taxon>
        <taxon>Betaproteobacteria</taxon>
        <taxon>Burkholderiales</taxon>
        <taxon>Burkholderiaceae</taxon>
        <taxon>Paraburkholderia</taxon>
    </lineage>
</organism>
<dbReference type="RefSeq" id="WP_116612588.1">
    <property type="nucleotide sequence ID" value="NZ_QEOB01000012.1"/>
</dbReference>
<sequence>MITGTGTLTFGIEYEGAVHTDFEIRLPMIGDNIAALEEVGADAPLKLHAAMLARTIVHVGTIPAEVMTYDFLSKNLVDDDFDVLAAAEKDLKKKRKALNQPSRDTASPLPSSLATESTSPASVA</sequence>
<proteinExistence type="predicted"/>
<evidence type="ECO:0000313" key="2">
    <source>
        <dbReference type="EMBL" id="PVX80055.1"/>
    </source>
</evidence>
<evidence type="ECO:0000313" key="3">
    <source>
        <dbReference type="Proteomes" id="UP000245712"/>
    </source>
</evidence>
<comment type="caution">
    <text evidence="2">The sequence shown here is derived from an EMBL/GenBank/DDBJ whole genome shotgun (WGS) entry which is preliminary data.</text>
</comment>
<dbReference type="EMBL" id="QEOB01000012">
    <property type="protein sequence ID" value="PVX80055.1"/>
    <property type="molecule type" value="Genomic_DNA"/>
</dbReference>
<dbReference type="Proteomes" id="UP000245712">
    <property type="component" value="Unassembled WGS sequence"/>
</dbReference>
<gene>
    <name evidence="2" type="ORF">C7402_112242</name>
</gene>
<feature type="compositionally biased region" description="Polar residues" evidence="1">
    <location>
        <begin position="99"/>
        <end position="124"/>
    </location>
</feature>
<evidence type="ECO:0008006" key="4">
    <source>
        <dbReference type="Google" id="ProtNLM"/>
    </source>
</evidence>
<feature type="region of interest" description="Disordered" evidence="1">
    <location>
        <begin position="94"/>
        <end position="124"/>
    </location>
</feature>
<name>A0ABX5KHY9_9BURK</name>
<accession>A0ABX5KHY9</accession>
<reference evidence="2 3" key="1">
    <citation type="submission" date="2018-05" db="EMBL/GenBank/DDBJ databases">
        <title>Genomic Encyclopedia of Type Strains, Phase IV (KMG-V): Genome sequencing to study the core and pangenomes of soil and plant-associated prokaryotes.</title>
        <authorList>
            <person name="Whitman W."/>
        </authorList>
    </citation>
    <scope>NUCLEOTIDE SEQUENCE [LARGE SCALE GENOMIC DNA]</scope>
    <source>
        <strain evidence="2 3">SCZa-39</strain>
    </source>
</reference>
<protein>
    <recommendedName>
        <fullName evidence="4">Tail assembly chaperone E/41/14-like protein</fullName>
    </recommendedName>
</protein>
<evidence type="ECO:0000256" key="1">
    <source>
        <dbReference type="SAM" id="MobiDB-lite"/>
    </source>
</evidence>